<dbReference type="Gene3D" id="3.90.1280.20">
    <property type="match status" value="1"/>
</dbReference>
<feature type="transmembrane region" description="Helical" evidence="2">
    <location>
        <begin position="101"/>
        <end position="118"/>
    </location>
</feature>
<keyword evidence="5" id="KW-1185">Reference proteome</keyword>
<evidence type="ECO:0000313" key="5">
    <source>
        <dbReference type="Proteomes" id="UP001367513"/>
    </source>
</evidence>
<comment type="caution">
    <text evidence="4">The sequence shown here is derived from an EMBL/GenBank/DDBJ whole genome shotgun (WGS) entry which is preliminary data.</text>
</comment>
<protein>
    <submittedName>
        <fullName evidence="4">HPP family protein</fullName>
    </submittedName>
</protein>
<dbReference type="SMART" id="SM00116">
    <property type="entry name" value="CBS"/>
    <property type="match status" value="2"/>
</dbReference>
<name>A0ABU9AM48_PSEA5</name>
<dbReference type="Gene3D" id="3.10.580.10">
    <property type="entry name" value="CBS-domain"/>
    <property type="match status" value="1"/>
</dbReference>
<dbReference type="PANTHER" id="PTHR33741">
    <property type="entry name" value="TRANSMEMBRANE PROTEIN DDB_G0269096-RELATED"/>
    <property type="match status" value="1"/>
</dbReference>
<evidence type="ECO:0000256" key="1">
    <source>
        <dbReference type="PROSITE-ProRule" id="PRU00703"/>
    </source>
</evidence>
<feature type="transmembrane region" description="Helical" evidence="2">
    <location>
        <begin position="50"/>
        <end position="69"/>
    </location>
</feature>
<dbReference type="InterPro" id="IPR007065">
    <property type="entry name" value="HPP"/>
</dbReference>
<keyword evidence="2" id="KW-0472">Membrane</keyword>
<evidence type="ECO:0000259" key="3">
    <source>
        <dbReference type="PROSITE" id="PS51371"/>
    </source>
</evidence>
<dbReference type="PROSITE" id="PS51371">
    <property type="entry name" value="CBS"/>
    <property type="match status" value="2"/>
</dbReference>
<feature type="transmembrane region" description="Helical" evidence="2">
    <location>
        <begin position="76"/>
        <end position="95"/>
    </location>
</feature>
<dbReference type="Pfam" id="PF00571">
    <property type="entry name" value="CBS"/>
    <property type="match status" value="2"/>
</dbReference>
<keyword evidence="2" id="KW-0812">Transmembrane</keyword>
<reference evidence="4 5" key="1">
    <citation type="submission" date="2024-03" db="EMBL/GenBank/DDBJ databases">
        <title>Draft genome sequence of Pseudonocardia carboxydivorans JCM 14827.</title>
        <authorList>
            <person name="Duangmal K."/>
        </authorList>
    </citation>
    <scope>NUCLEOTIDE SEQUENCE [LARGE SCALE GENOMIC DNA]</scope>
    <source>
        <strain evidence="4 5">JCM 14827</strain>
    </source>
</reference>
<keyword evidence="2" id="KW-1133">Transmembrane helix</keyword>
<dbReference type="InterPro" id="IPR000644">
    <property type="entry name" value="CBS_dom"/>
</dbReference>
<dbReference type="EMBL" id="JBBPIX010000032">
    <property type="protein sequence ID" value="MEK6467511.1"/>
    <property type="molecule type" value="Genomic_DNA"/>
</dbReference>
<feature type="domain" description="CBS" evidence="3">
    <location>
        <begin position="237"/>
        <end position="285"/>
    </location>
</feature>
<dbReference type="PANTHER" id="PTHR33741:SF5">
    <property type="entry name" value="TRANSMEMBRANE PROTEIN DDB_G0269096-RELATED"/>
    <property type="match status" value="1"/>
</dbReference>
<keyword evidence="1" id="KW-0129">CBS domain</keyword>
<gene>
    <name evidence="4" type="ORF">WG925_27560</name>
</gene>
<accession>A0ABU9AM48</accession>
<dbReference type="InterPro" id="IPR058581">
    <property type="entry name" value="TM_HPP"/>
</dbReference>
<dbReference type="RefSeq" id="WP_337826584.1">
    <property type="nucleotide sequence ID" value="NZ_BAAAOD010000122.1"/>
</dbReference>
<sequence>MAALSRRLPQFRPILAGARLSDRLFACAGALAAISVAGAIGALVVGPGAALPFIVAPVGASAVLVFAVPSSPLAQPWPVIAGNVVSTLIGVGARLVVPDVLAQAGLAVAVAIATMSLLRCLHPPGGAAALTAVIGGSVITGAGPLFALFPVGVNSVVLVAMGWLFHRLSRHPYPHRTAPSDRADRRSCFRADDVDRALAEIGETFDIDRDDIGLLLREVETQALVRQHGDLVAADVMSRDTVSVRSGDDPTTARDLLLEHDVRTVPVLDDDGAVVGTLGLRELAHPAGTVGSMASLPSTASADTPLAALSRILTDGRTHAVVIVDERNRLRGMVTQTDLLIALCRILADSA</sequence>
<evidence type="ECO:0000256" key="2">
    <source>
        <dbReference type="SAM" id="Phobius"/>
    </source>
</evidence>
<evidence type="ECO:0000313" key="4">
    <source>
        <dbReference type="EMBL" id="MEK6467511.1"/>
    </source>
</evidence>
<dbReference type="InterPro" id="IPR046342">
    <property type="entry name" value="CBS_dom_sf"/>
</dbReference>
<dbReference type="SUPFAM" id="SSF54631">
    <property type="entry name" value="CBS-domain pair"/>
    <property type="match status" value="1"/>
</dbReference>
<proteinExistence type="predicted"/>
<dbReference type="Proteomes" id="UP001367513">
    <property type="component" value="Unassembled WGS sequence"/>
</dbReference>
<feature type="transmembrane region" description="Helical" evidence="2">
    <location>
        <begin position="125"/>
        <end position="142"/>
    </location>
</feature>
<dbReference type="Pfam" id="PF04982">
    <property type="entry name" value="TM_HPP"/>
    <property type="match status" value="1"/>
</dbReference>
<organism evidence="4 5">
    <name type="scientific">Pseudonocardia alni subsp. carboxydivorans</name>
    <dbReference type="NCBI Taxonomy" id="415010"/>
    <lineage>
        <taxon>Bacteria</taxon>
        <taxon>Bacillati</taxon>
        <taxon>Actinomycetota</taxon>
        <taxon>Actinomycetes</taxon>
        <taxon>Pseudonocardiales</taxon>
        <taxon>Pseudonocardiaceae</taxon>
        <taxon>Pseudonocardia</taxon>
    </lineage>
</organism>
<feature type="transmembrane region" description="Helical" evidence="2">
    <location>
        <begin position="20"/>
        <end position="44"/>
    </location>
</feature>
<feature type="domain" description="CBS" evidence="3">
    <location>
        <begin position="293"/>
        <end position="350"/>
    </location>
</feature>